<organism evidence="2 3">
    <name type="scientific">Aureibacillus halotolerans</name>
    <dbReference type="NCBI Taxonomy" id="1508390"/>
    <lineage>
        <taxon>Bacteria</taxon>
        <taxon>Bacillati</taxon>
        <taxon>Bacillota</taxon>
        <taxon>Bacilli</taxon>
        <taxon>Bacillales</taxon>
        <taxon>Bacillaceae</taxon>
        <taxon>Aureibacillus</taxon>
    </lineage>
</organism>
<evidence type="ECO:0000313" key="3">
    <source>
        <dbReference type="Proteomes" id="UP000295632"/>
    </source>
</evidence>
<evidence type="ECO:0000259" key="1">
    <source>
        <dbReference type="PROSITE" id="PS51350"/>
    </source>
</evidence>
<dbReference type="RefSeq" id="WP_133579478.1">
    <property type="nucleotide sequence ID" value="NZ_SNYJ01000003.1"/>
</dbReference>
<sequence>MKVKVLKPVFAEVAGQLVNTASQHSETILIKKGDWVVDAKSLLGVLALSLQPDQEVEITTTPEDQTAAEESLLSLGIFERSE</sequence>
<gene>
    <name evidence="2" type="ORF">EV213_103197</name>
</gene>
<dbReference type="EMBL" id="SNYJ01000003">
    <property type="protein sequence ID" value="TDQ41618.1"/>
    <property type="molecule type" value="Genomic_DNA"/>
</dbReference>
<dbReference type="Gene3D" id="3.30.1340.10">
    <property type="entry name" value="HPr-like"/>
    <property type="match status" value="1"/>
</dbReference>
<dbReference type="SUPFAM" id="SSF55594">
    <property type="entry name" value="HPr-like"/>
    <property type="match status" value="1"/>
</dbReference>
<feature type="domain" description="HPr" evidence="1">
    <location>
        <begin position="1"/>
        <end position="82"/>
    </location>
</feature>
<name>A0A4R6U567_9BACI</name>
<proteinExistence type="predicted"/>
<dbReference type="Proteomes" id="UP000295632">
    <property type="component" value="Unassembled WGS sequence"/>
</dbReference>
<dbReference type="OrthoDB" id="2051287at2"/>
<keyword evidence="3" id="KW-1185">Reference proteome</keyword>
<evidence type="ECO:0000313" key="2">
    <source>
        <dbReference type="EMBL" id="TDQ41618.1"/>
    </source>
</evidence>
<dbReference type="Pfam" id="PF00381">
    <property type="entry name" value="PTS-HPr"/>
    <property type="match status" value="1"/>
</dbReference>
<protein>
    <submittedName>
        <fullName evidence="2">Phosphocarrier protein</fullName>
    </submittedName>
</protein>
<comment type="caution">
    <text evidence="2">The sequence shown here is derived from an EMBL/GenBank/DDBJ whole genome shotgun (WGS) entry which is preliminary data.</text>
</comment>
<dbReference type="PROSITE" id="PS51350">
    <property type="entry name" value="PTS_HPR_DOM"/>
    <property type="match status" value="1"/>
</dbReference>
<dbReference type="InterPro" id="IPR000032">
    <property type="entry name" value="HPr-like"/>
</dbReference>
<dbReference type="InterPro" id="IPR035895">
    <property type="entry name" value="HPr-like_sf"/>
</dbReference>
<reference evidence="2 3" key="1">
    <citation type="submission" date="2019-03" db="EMBL/GenBank/DDBJ databases">
        <title>Genomic Encyclopedia of Type Strains, Phase IV (KMG-IV): sequencing the most valuable type-strain genomes for metagenomic binning, comparative biology and taxonomic classification.</title>
        <authorList>
            <person name="Goeker M."/>
        </authorList>
    </citation>
    <scope>NUCLEOTIDE SEQUENCE [LARGE SCALE GENOMIC DNA]</scope>
    <source>
        <strain evidence="2 3">DSM 28697</strain>
    </source>
</reference>
<accession>A0A4R6U567</accession>
<dbReference type="AlphaFoldDB" id="A0A4R6U567"/>